<gene>
    <name evidence="4" type="ORF">H8S09_00650</name>
</gene>
<organism evidence="4 5">
    <name type="scientific">Coprococcus hominis</name>
    <name type="common">ex Liu et al. 2022</name>
    <dbReference type="NCBI Taxonomy" id="2763039"/>
    <lineage>
        <taxon>Bacteria</taxon>
        <taxon>Bacillati</taxon>
        <taxon>Bacillota</taxon>
        <taxon>Clostridia</taxon>
        <taxon>Lachnospirales</taxon>
        <taxon>Lachnospiraceae</taxon>
        <taxon>Coprococcus</taxon>
    </lineage>
</organism>
<protein>
    <submittedName>
        <fullName evidence="4">M23 family metallopeptidase</fullName>
    </submittedName>
</protein>
<name>A0A8I0ALW0_9FIRM</name>
<accession>A0A8I0ALW0</accession>
<dbReference type="Proteomes" id="UP000615234">
    <property type="component" value="Unassembled WGS sequence"/>
</dbReference>
<dbReference type="InterPro" id="IPR011055">
    <property type="entry name" value="Dup_hybrid_motif"/>
</dbReference>
<dbReference type="EMBL" id="JACOOX010000001">
    <property type="protein sequence ID" value="MBC5661414.1"/>
    <property type="molecule type" value="Genomic_DNA"/>
</dbReference>
<dbReference type="PANTHER" id="PTHR21666">
    <property type="entry name" value="PEPTIDASE-RELATED"/>
    <property type="match status" value="1"/>
</dbReference>
<dbReference type="InterPro" id="IPR016047">
    <property type="entry name" value="M23ase_b-sheet_dom"/>
</dbReference>
<sequence length="242" mass="26114">MKKFLNVIKRNIFYIALIAGMVALVGLVALYNVKTQSDDENAVSSEAVEETADRSNLVTTEAVKETLGGTAKAEDKTEATTEKSSEVETGANASKVEEQIELNYDGSTALMWPLNGNVIIPFSMDTTVFYETLNQYKCNAGIVLEAAENDKVSAAYKCKITEITSTPEFGNVVKASLGNGYEVMYGQLKDINVSVGQVIDAGCTIGIVAEPSRYYSKEGTNLYFAITKDGKPVDPVSLIEGE</sequence>
<keyword evidence="2" id="KW-0472">Membrane</keyword>
<dbReference type="CDD" id="cd12797">
    <property type="entry name" value="M23_peptidase"/>
    <property type="match status" value="1"/>
</dbReference>
<evidence type="ECO:0000256" key="1">
    <source>
        <dbReference type="SAM" id="MobiDB-lite"/>
    </source>
</evidence>
<keyword evidence="2" id="KW-1133">Transmembrane helix</keyword>
<dbReference type="SUPFAM" id="SSF51261">
    <property type="entry name" value="Duplicated hybrid motif"/>
    <property type="match status" value="1"/>
</dbReference>
<feature type="transmembrane region" description="Helical" evidence="2">
    <location>
        <begin position="12"/>
        <end position="31"/>
    </location>
</feature>
<reference evidence="4 5" key="1">
    <citation type="submission" date="2020-08" db="EMBL/GenBank/DDBJ databases">
        <title>Genome public.</title>
        <authorList>
            <person name="Liu C."/>
            <person name="Sun Q."/>
        </authorList>
    </citation>
    <scope>NUCLEOTIDE SEQUENCE [LARGE SCALE GENOMIC DNA]</scope>
    <source>
        <strain evidence="4 5">NSJ-10</strain>
    </source>
</reference>
<proteinExistence type="predicted"/>
<comment type="caution">
    <text evidence="4">The sequence shown here is derived from an EMBL/GenBank/DDBJ whole genome shotgun (WGS) entry which is preliminary data.</text>
</comment>
<dbReference type="RefSeq" id="WP_186847213.1">
    <property type="nucleotide sequence ID" value="NZ_JACOOX010000001.1"/>
</dbReference>
<dbReference type="Pfam" id="PF01551">
    <property type="entry name" value="Peptidase_M23"/>
    <property type="match status" value="1"/>
</dbReference>
<evidence type="ECO:0000259" key="3">
    <source>
        <dbReference type="Pfam" id="PF01551"/>
    </source>
</evidence>
<keyword evidence="5" id="KW-1185">Reference proteome</keyword>
<dbReference type="AlphaFoldDB" id="A0A8I0ALW0"/>
<evidence type="ECO:0000313" key="5">
    <source>
        <dbReference type="Proteomes" id="UP000615234"/>
    </source>
</evidence>
<keyword evidence="2" id="KW-0812">Transmembrane</keyword>
<dbReference type="GO" id="GO:0004222">
    <property type="term" value="F:metalloendopeptidase activity"/>
    <property type="evidence" value="ECO:0007669"/>
    <property type="project" value="TreeGrafter"/>
</dbReference>
<dbReference type="InterPro" id="IPR050570">
    <property type="entry name" value="Cell_wall_metabolism_enzyme"/>
</dbReference>
<feature type="domain" description="M23ase beta-sheet core" evidence="3">
    <location>
        <begin position="139"/>
        <end position="235"/>
    </location>
</feature>
<dbReference type="PANTHER" id="PTHR21666:SF270">
    <property type="entry name" value="MUREIN HYDROLASE ACTIVATOR ENVC"/>
    <property type="match status" value="1"/>
</dbReference>
<evidence type="ECO:0000313" key="4">
    <source>
        <dbReference type="EMBL" id="MBC5661414.1"/>
    </source>
</evidence>
<feature type="region of interest" description="Disordered" evidence="1">
    <location>
        <begin position="67"/>
        <end position="92"/>
    </location>
</feature>
<evidence type="ECO:0000256" key="2">
    <source>
        <dbReference type="SAM" id="Phobius"/>
    </source>
</evidence>
<feature type="compositionally biased region" description="Basic and acidic residues" evidence="1">
    <location>
        <begin position="72"/>
        <end position="86"/>
    </location>
</feature>
<dbReference type="Gene3D" id="2.70.70.10">
    <property type="entry name" value="Glucose Permease (Domain IIA)"/>
    <property type="match status" value="1"/>
</dbReference>